<sequence>MNSFGNPHSYLVEGIRRMYNEGQYTDITIKITNQTFQCHSLVLSSVSAYFEAMFNSGMKESREMTVTLHDIAPDMFREVLNFVYSGKDVVDSNNVGDLLQISTMLQLVCLTEKCEEFMIKNIDSENCLNIWKVSKLHNCVKLKEISELHILSNFDDVIENCDLVQLELNEFEFLLKNKNLRANTEETVCTAVLNWVSFDLDAREERFESLFRCIRLTSLPLEYLLDILDQHPLVQKNKECFKLVRNAIKYHALPARRQDWSCMEGVYRHTDGHERILSVVGRRSLMDGSKVNEFIGYSFQQKRWMALQNIPTNIGEDFAVCSFGDDVFVTGGTEDVHSCIQYSAKFSQWRKRKPLNVGRYRHCMVAVRESLYVLGGYNFGTLGSIEEYDIHSELWKPVGELYQAVDAASAAVVGNKIYIFGGWLGAQETAAIQCFDTISALLYQSFFPSKTMQVYEIHCYGR</sequence>
<comment type="caution">
    <text evidence="4">The sequence shown here is derived from an EMBL/GenBank/DDBJ whole genome shotgun (WGS) entry which is preliminary data.</text>
</comment>
<dbReference type="Proteomes" id="UP001186944">
    <property type="component" value="Unassembled WGS sequence"/>
</dbReference>
<dbReference type="Pfam" id="PF07707">
    <property type="entry name" value="BACK"/>
    <property type="match status" value="1"/>
</dbReference>
<dbReference type="Pfam" id="PF01344">
    <property type="entry name" value="Kelch_1"/>
    <property type="match status" value="2"/>
</dbReference>
<gene>
    <name evidence="4" type="ORF">FSP39_009884</name>
</gene>
<dbReference type="InterPro" id="IPR011705">
    <property type="entry name" value="BACK"/>
</dbReference>
<evidence type="ECO:0000256" key="1">
    <source>
        <dbReference type="ARBA" id="ARBA00022441"/>
    </source>
</evidence>
<dbReference type="Pfam" id="PF00651">
    <property type="entry name" value="BTB"/>
    <property type="match status" value="1"/>
</dbReference>
<evidence type="ECO:0000313" key="4">
    <source>
        <dbReference type="EMBL" id="KAK3090186.1"/>
    </source>
</evidence>
<protein>
    <recommendedName>
        <fullName evidence="3">BTB domain-containing protein</fullName>
    </recommendedName>
</protein>
<dbReference type="SMART" id="SM00612">
    <property type="entry name" value="Kelch"/>
    <property type="match status" value="2"/>
</dbReference>
<dbReference type="PANTHER" id="PTHR45632:SF5">
    <property type="entry name" value="KELCH-LIKE PROTEIN 22"/>
    <property type="match status" value="1"/>
</dbReference>
<dbReference type="Gene3D" id="1.25.40.420">
    <property type="match status" value="1"/>
</dbReference>
<accession>A0AA88XY54</accession>
<keyword evidence="1" id="KW-0880">Kelch repeat</keyword>
<dbReference type="AlphaFoldDB" id="A0AA88XY54"/>
<dbReference type="PROSITE" id="PS50097">
    <property type="entry name" value="BTB"/>
    <property type="match status" value="1"/>
</dbReference>
<dbReference type="SMART" id="SM00225">
    <property type="entry name" value="BTB"/>
    <property type="match status" value="1"/>
</dbReference>
<organism evidence="4 5">
    <name type="scientific">Pinctada imbricata</name>
    <name type="common">Atlantic pearl-oyster</name>
    <name type="synonym">Pinctada martensii</name>
    <dbReference type="NCBI Taxonomy" id="66713"/>
    <lineage>
        <taxon>Eukaryota</taxon>
        <taxon>Metazoa</taxon>
        <taxon>Spiralia</taxon>
        <taxon>Lophotrochozoa</taxon>
        <taxon>Mollusca</taxon>
        <taxon>Bivalvia</taxon>
        <taxon>Autobranchia</taxon>
        <taxon>Pteriomorphia</taxon>
        <taxon>Pterioida</taxon>
        <taxon>Pterioidea</taxon>
        <taxon>Pteriidae</taxon>
        <taxon>Pinctada</taxon>
    </lineage>
</organism>
<dbReference type="EMBL" id="VSWD01000010">
    <property type="protein sequence ID" value="KAK3090186.1"/>
    <property type="molecule type" value="Genomic_DNA"/>
</dbReference>
<dbReference type="Gene3D" id="3.30.710.10">
    <property type="entry name" value="Potassium Channel Kv1.1, Chain A"/>
    <property type="match status" value="1"/>
</dbReference>
<feature type="domain" description="BTB" evidence="3">
    <location>
        <begin position="25"/>
        <end position="92"/>
    </location>
</feature>
<dbReference type="SUPFAM" id="SSF54695">
    <property type="entry name" value="POZ domain"/>
    <property type="match status" value="1"/>
</dbReference>
<dbReference type="Gene3D" id="2.120.10.80">
    <property type="entry name" value="Kelch-type beta propeller"/>
    <property type="match status" value="1"/>
</dbReference>
<dbReference type="FunFam" id="1.25.40.420:FF:000001">
    <property type="entry name" value="Kelch-like family member 12"/>
    <property type="match status" value="1"/>
</dbReference>
<reference evidence="4" key="1">
    <citation type="submission" date="2019-08" db="EMBL/GenBank/DDBJ databases">
        <title>The improved chromosome-level genome for the pearl oyster Pinctada fucata martensii using PacBio sequencing and Hi-C.</title>
        <authorList>
            <person name="Zheng Z."/>
        </authorList>
    </citation>
    <scope>NUCLEOTIDE SEQUENCE</scope>
    <source>
        <strain evidence="4">ZZ-2019</strain>
        <tissue evidence="4">Adductor muscle</tissue>
    </source>
</reference>
<dbReference type="SUPFAM" id="SSF117281">
    <property type="entry name" value="Kelch motif"/>
    <property type="match status" value="1"/>
</dbReference>
<keyword evidence="5" id="KW-1185">Reference proteome</keyword>
<evidence type="ECO:0000313" key="5">
    <source>
        <dbReference type="Proteomes" id="UP001186944"/>
    </source>
</evidence>
<dbReference type="PANTHER" id="PTHR45632">
    <property type="entry name" value="LD33804P"/>
    <property type="match status" value="1"/>
</dbReference>
<dbReference type="InterPro" id="IPR000210">
    <property type="entry name" value="BTB/POZ_dom"/>
</dbReference>
<dbReference type="InterPro" id="IPR011333">
    <property type="entry name" value="SKP1/BTB/POZ_sf"/>
</dbReference>
<evidence type="ECO:0000256" key="2">
    <source>
        <dbReference type="ARBA" id="ARBA00022737"/>
    </source>
</evidence>
<dbReference type="InterPro" id="IPR006652">
    <property type="entry name" value="Kelch_1"/>
</dbReference>
<proteinExistence type="predicted"/>
<name>A0AA88XY54_PINIB</name>
<dbReference type="SMART" id="SM00875">
    <property type="entry name" value="BACK"/>
    <property type="match status" value="1"/>
</dbReference>
<dbReference type="InterPro" id="IPR015915">
    <property type="entry name" value="Kelch-typ_b-propeller"/>
</dbReference>
<keyword evidence="2" id="KW-0677">Repeat</keyword>
<evidence type="ECO:0000259" key="3">
    <source>
        <dbReference type="PROSITE" id="PS50097"/>
    </source>
</evidence>